<dbReference type="EMBL" id="CAJVCH010260001">
    <property type="protein sequence ID" value="CAG7733966.1"/>
    <property type="molecule type" value="Genomic_DNA"/>
</dbReference>
<reference evidence="2" key="1">
    <citation type="submission" date="2021-06" db="EMBL/GenBank/DDBJ databases">
        <authorList>
            <person name="Hodson N. C."/>
            <person name="Mongue J. A."/>
            <person name="Jaron S. K."/>
        </authorList>
    </citation>
    <scope>NUCLEOTIDE SEQUENCE</scope>
</reference>
<sequence length="88" mass="10122">MKSKRVKKTPARYQNEFIEPPTKRRKGRPSKNSHGARPHSSNSAIKKWNLRPSTSAQRFNSSEFNDESDSESGLTDDEKKVLVTIEYQ</sequence>
<keyword evidence="3" id="KW-1185">Reference proteome</keyword>
<name>A0A8J2KEU9_9HEXA</name>
<organism evidence="2 3">
    <name type="scientific">Allacma fusca</name>
    <dbReference type="NCBI Taxonomy" id="39272"/>
    <lineage>
        <taxon>Eukaryota</taxon>
        <taxon>Metazoa</taxon>
        <taxon>Ecdysozoa</taxon>
        <taxon>Arthropoda</taxon>
        <taxon>Hexapoda</taxon>
        <taxon>Collembola</taxon>
        <taxon>Symphypleona</taxon>
        <taxon>Sminthuridae</taxon>
        <taxon>Allacma</taxon>
    </lineage>
</organism>
<feature type="region of interest" description="Disordered" evidence="1">
    <location>
        <begin position="1"/>
        <end position="80"/>
    </location>
</feature>
<evidence type="ECO:0000313" key="3">
    <source>
        <dbReference type="Proteomes" id="UP000708208"/>
    </source>
</evidence>
<dbReference type="Proteomes" id="UP000708208">
    <property type="component" value="Unassembled WGS sequence"/>
</dbReference>
<proteinExistence type="predicted"/>
<evidence type="ECO:0000313" key="2">
    <source>
        <dbReference type="EMBL" id="CAG7733966.1"/>
    </source>
</evidence>
<evidence type="ECO:0000256" key="1">
    <source>
        <dbReference type="SAM" id="MobiDB-lite"/>
    </source>
</evidence>
<gene>
    <name evidence="2" type="ORF">AFUS01_LOCUS22379</name>
</gene>
<feature type="compositionally biased region" description="Basic residues" evidence="1">
    <location>
        <begin position="1"/>
        <end position="10"/>
    </location>
</feature>
<accession>A0A8J2KEU9</accession>
<feature type="compositionally biased region" description="Basic residues" evidence="1">
    <location>
        <begin position="23"/>
        <end position="37"/>
    </location>
</feature>
<comment type="caution">
    <text evidence="2">The sequence shown here is derived from an EMBL/GenBank/DDBJ whole genome shotgun (WGS) entry which is preliminary data.</text>
</comment>
<protein>
    <submittedName>
        <fullName evidence="2">Uncharacterized protein</fullName>
    </submittedName>
</protein>
<dbReference type="AlphaFoldDB" id="A0A8J2KEU9"/>